<proteinExistence type="predicted"/>
<accession>A0AAU7CID5</accession>
<protein>
    <submittedName>
        <fullName evidence="1">Uncharacterized protein</fullName>
    </submittedName>
</protein>
<name>A0AAU7CID5_9BACT</name>
<organism evidence="1">
    <name type="scientific">Singulisphaera sp. Ch08</name>
    <dbReference type="NCBI Taxonomy" id="3120278"/>
    <lineage>
        <taxon>Bacteria</taxon>
        <taxon>Pseudomonadati</taxon>
        <taxon>Planctomycetota</taxon>
        <taxon>Planctomycetia</taxon>
        <taxon>Isosphaerales</taxon>
        <taxon>Isosphaeraceae</taxon>
        <taxon>Singulisphaera</taxon>
    </lineage>
</organism>
<dbReference type="RefSeq" id="WP_406697723.1">
    <property type="nucleotide sequence ID" value="NZ_CP155447.1"/>
</dbReference>
<dbReference type="EMBL" id="CP155447">
    <property type="protein sequence ID" value="XBH04920.1"/>
    <property type="molecule type" value="Genomic_DNA"/>
</dbReference>
<dbReference type="AlphaFoldDB" id="A0AAU7CID5"/>
<evidence type="ECO:0000313" key="1">
    <source>
        <dbReference type="EMBL" id="XBH04920.1"/>
    </source>
</evidence>
<gene>
    <name evidence="1" type="ORF">V5E97_02565</name>
</gene>
<reference evidence="1" key="1">
    <citation type="submission" date="2024-05" db="EMBL/GenBank/DDBJ databases">
        <title>Planctomycetes of the genus Singulisphaera possess chitinolytic capabilities.</title>
        <authorList>
            <person name="Ivanova A."/>
        </authorList>
    </citation>
    <scope>NUCLEOTIDE SEQUENCE</scope>
    <source>
        <strain evidence="1">Ch08T</strain>
    </source>
</reference>
<sequence length="129" mass="14690">MKAWKEERNEVNGGGEVAVHSCYRPDQVTPARSVNSKVVDDQGPTSFGFVAEDDATFETTNTHQSTRTNSKPLATTFNHASVDAIHETQQIHSTLYFHINIHFFNFNTFYLILRNFITSYTIHPNLKNN</sequence>